<dbReference type="NCBIfam" id="NF004309">
    <property type="entry name" value="PRK05704.1"/>
    <property type="match status" value="1"/>
</dbReference>
<name>A0ABP8FH53_9BACT</name>
<dbReference type="Pfam" id="PF00364">
    <property type="entry name" value="Biotin_lipoyl"/>
    <property type="match status" value="2"/>
</dbReference>
<dbReference type="InterPro" id="IPR001078">
    <property type="entry name" value="2-oxoacid_DH_actylTfrase"/>
</dbReference>
<dbReference type="SUPFAM" id="SSF47005">
    <property type="entry name" value="Peripheral subunit-binding domain of 2-oxo acid dehydrogenase complex"/>
    <property type="match status" value="1"/>
</dbReference>
<comment type="catalytic activity">
    <reaction evidence="11 12">
        <text>N(6)-[(R)-dihydrolipoyl]-L-lysyl-[protein] + succinyl-CoA = N(6)-[(R)-S(8)-succinyldihydrolipoyl]-L-lysyl-[protein] + CoA</text>
        <dbReference type="Rhea" id="RHEA:15213"/>
        <dbReference type="Rhea" id="RHEA-COMP:10475"/>
        <dbReference type="Rhea" id="RHEA-COMP:20092"/>
        <dbReference type="ChEBI" id="CHEBI:57287"/>
        <dbReference type="ChEBI" id="CHEBI:57292"/>
        <dbReference type="ChEBI" id="CHEBI:83100"/>
        <dbReference type="ChEBI" id="CHEBI:83120"/>
        <dbReference type="EC" id="2.3.1.61"/>
    </reaction>
</comment>
<evidence type="ECO:0000256" key="2">
    <source>
        <dbReference type="ARBA" id="ARBA00004052"/>
    </source>
</evidence>
<evidence type="ECO:0000256" key="11">
    <source>
        <dbReference type="ARBA" id="ARBA00052761"/>
    </source>
</evidence>
<dbReference type="InterPro" id="IPR011053">
    <property type="entry name" value="Single_hybrid_motif"/>
</dbReference>
<comment type="function">
    <text evidence="2 12">E2 component of the 2-oxoglutarate dehydrogenase (OGDH) complex which catalyzes the second step in the conversion of 2-oxoglutarate to succinyl-CoA and CO(2).</text>
</comment>
<dbReference type="InterPro" id="IPR006255">
    <property type="entry name" value="SucB"/>
</dbReference>
<feature type="domain" description="Lipoyl-binding" evidence="14">
    <location>
        <begin position="141"/>
        <end position="215"/>
    </location>
</feature>
<dbReference type="SUPFAM" id="SSF52777">
    <property type="entry name" value="CoA-dependent acyltransferases"/>
    <property type="match status" value="1"/>
</dbReference>
<evidence type="ECO:0000256" key="5">
    <source>
        <dbReference type="ARBA" id="ARBA00012945"/>
    </source>
</evidence>
<proteinExistence type="inferred from homology"/>
<keyword evidence="8 12" id="KW-0808">Transferase</keyword>
<evidence type="ECO:0000256" key="7">
    <source>
        <dbReference type="ARBA" id="ARBA00022532"/>
    </source>
</evidence>
<dbReference type="InterPro" id="IPR000089">
    <property type="entry name" value="Biotin_lipoyl"/>
</dbReference>
<feature type="compositionally biased region" description="Polar residues" evidence="13">
    <location>
        <begin position="237"/>
        <end position="247"/>
    </location>
</feature>
<dbReference type="Gene3D" id="4.10.320.10">
    <property type="entry name" value="E3-binding domain"/>
    <property type="match status" value="1"/>
</dbReference>
<organism evidence="16 17">
    <name type="scientific">Compostibacter hankyongensis</name>
    <dbReference type="NCBI Taxonomy" id="1007089"/>
    <lineage>
        <taxon>Bacteria</taxon>
        <taxon>Pseudomonadati</taxon>
        <taxon>Bacteroidota</taxon>
        <taxon>Chitinophagia</taxon>
        <taxon>Chitinophagales</taxon>
        <taxon>Chitinophagaceae</taxon>
        <taxon>Compostibacter</taxon>
    </lineage>
</organism>
<evidence type="ECO:0000256" key="9">
    <source>
        <dbReference type="ARBA" id="ARBA00022823"/>
    </source>
</evidence>
<feature type="region of interest" description="Disordered" evidence="13">
    <location>
        <begin position="80"/>
        <end position="135"/>
    </location>
</feature>
<dbReference type="PROSITE" id="PS51826">
    <property type="entry name" value="PSBD"/>
    <property type="match status" value="1"/>
</dbReference>
<dbReference type="Pfam" id="PF02817">
    <property type="entry name" value="E3_binding"/>
    <property type="match status" value="1"/>
</dbReference>
<dbReference type="PANTHER" id="PTHR43416:SF5">
    <property type="entry name" value="DIHYDROLIPOYLLYSINE-RESIDUE SUCCINYLTRANSFERASE COMPONENT OF 2-OXOGLUTARATE DEHYDROGENASE COMPLEX, MITOCHONDRIAL"/>
    <property type="match status" value="1"/>
</dbReference>
<dbReference type="SUPFAM" id="SSF51230">
    <property type="entry name" value="Single hybrid motif"/>
    <property type="match status" value="2"/>
</dbReference>
<feature type="domain" description="Lipoyl-binding" evidence="14">
    <location>
        <begin position="1"/>
        <end position="75"/>
    </location>
</feature>
<dbReference type="EMBL" id="BAABFN010000001">
    <property type="protein sequence ID" value="GAA4303532.1"/>
    <property type="molecule type" value="Genomic_DNA"/>
</dbReference>
<evidence type="ECO:0000259" key="15">
    <source>
        <dbReference type="PROSITE" id="PS51826"/>
    </source>
</evidence>
<evidence type="ECO:0000256" key="6">
    <source>
        <dbReference type="ARBA" id="ARBA00019511"/>
    </source>
</evidence>
<keyword evidence="7 12" id="KW-0816">Tricarboxylic acid cycle</keyword>
<evidence type="ECO:0000256" key="13">
    <source>
        <dbReference type="SAM" id="MobiDB-lite"/>
    </source>
</evidence>
<dbReference type="RefSeq" id="WP_425549944.1">
    <property type="nucleotide sequence ID" value="NZ_BAABFN010000001.1"/>
</dbReference>
<comment type="caution">
    <text evidence="16">The sequence shown here is derived from an EMBL/GenBank/DDBJ whole genome shotgun (WGS) entry which is preliminary data.</text>
</comment>
<dbReference type="EC" id="2.3.1.61" evidence="5 12"/>
<evidence type="ECO:0000259" key="14">
    <source>
        <dbReference type="PROSITE" id="PS50968"/>
    </source>
</evidence>
<keyword evidence="17" id="KW-1185">Reference proteome</keyword>
<keyword evidence="9 12" id="KW-0450">Lipoyl</keyword>
<protein>
    <recommendedName>
        <fullName evidence="6 12">Dihydrolipoyllysine-residue succinyltransferase component of 2-oxoglutarate dehydrogenase complex</fullName>
        <ecNumber evidence="5 12">2.3.1.61</ecNumber>
    </recommendedName>
    <alternativeName>
        <fullName evidence="12">2-oxoglutarate dehydrogenase complex component E2</fullName>
    </alternativeName>
</protein>
<dbReference type="PANTHER" id="PTHR43416">
    <property type="entry name" value="DIHYDROLIPOYLLYSINE-RESIDUE SUCCINYLTRANSFERASE COMPONENT OF 2-OXOGLUTARATE DEHYDROGENASE COMPLEX, MITOCHONDRIAL-RELATED"/>
    <property type="match status" value="1"/>
</dbReference>
<feature type="compositionally biased region" description="Low complexity" evidence="13">
    <location>
        <begin position="117"/>
        <end position="135"/>
    </location>
</feature>
<evidence type="ECO:0000256" key="4">
    <source>
        <dbReference type="ARBA" id="ARBA00007317"/>
    </source>
</evidence>
<dbReference type="NCBIfam" id="TIGR01347">
    <property type="entry name" value="sucB"/>
    <property type="match status" value="1"/>
</dbReference>
<comment type="pathway">
    <text evidence="3 12">Amino-acid degradation; L-lysine degradation via saccharopine pathway; glutaryl-CoA from L-lysine: step 6/6.</text>
</comment>
<evidence type="ECO:0000256" key="12">
    <source>
        <dbReference type="RuleBase" id="RU361138"/>
    </source>
</evidence>
<evidence type="ECO:0000313" key="17">
    <source>
        <dbReference type="Proteomes" id="UP001501207"/>
    </source>
</evidence>
<dbReference type="InterPro" id="IPR036625">
    <property type="entry name" value="E3-bd_dom_sf"/>
</dbReference>
<sequence length="558" mass="59295">MLDIKVPTIGESISEATLAKWIKQDGDYVERDEVICELESEKATFELNAEAAGVLKIKVQEGETVNVGDVVAAIDTDAKASSAGEKSNAAPPPAAAGAPGPEAEEKPAAPQENAGKASAAAPAQPQPAAAQEPAAAAGGEVLEVKVPTVGESISEVTIAQWLVADGSYVERDAVICELESEKATFELNAEQAGSLQQQAKAGDTIKVGEVIARIHTAAAPPAGKTPSGETDGGQASAAPSGQTASSGQAQAPATAPVQAEKGKEPQRATPLAAAMMNERHLDPARVKGSGPQGKIFRQDVMAALEHPGTSPEKALFSRDEQRKKMSNLRKTISRRLVEAKNGTAMLTTFNEADMGRIMEMRKQFKEKFKEKHGVGLGFMSFFTKACCYALQEWPAVNSYIDGDELVYHEYCDISIAVSTPKGLVVPVIRNAESLGMADIEKKVAELAAKARDNKLTLEEMTGGTFTITNGGVFGSLMSTPIINIPQAAILGMHKIQDRPMAVNGQVVIRPMMYLALSYDHRVIDGRESVSFLVRVKELLENPEQLLFGQDPVKALLQV</sequence>
<evidence type="ECO:0000256" key="3">
    <source>
        <dbReference type="ARBA" id="ARBA00005145"/>
    </source>
</evidence>
<dbReference type="InterPro" id="IPR004167">
    <property type="entry name" value="PSBD"/>
</dbReference>
<dbReference type="Proteomes" id="UP001501207">
    <property type="component" value="Unassembled WGS sequence"/>
</dbReference>
<feature type="compositionally biased region" description="Low complexity" evidence="13">
    <location>
        <begin position="248"/>
        <end position="259"/>
    </location>
</feature>
<feature type="domain" description="Peripheral subunit-binding (PSBD)" evidence="15">
    <location>
        <begin position="267"/>
        <end position="304"/>
    </location>
</feature>
<dbReference type="InterPro" id="IPR023213">
    <property type="entry name" value="CAT-like_dom_sf"/>
</dbReference>
<gene>
    <name evidence="16" type="primary">odhB</name>
    <name evidence="16" type="ORF">GCM10023143_07070</name>
</gene>
<dbReference type="InterPro" id="IPR050537">
    <property type="entry name" value="2-oxoacid_dehydrogenase"/>
</dbReference>
<accession>A0ABP8FH53</accession>
<dbReference type="PROSITE" id="PS00189">
    <property type="entry name" value="LIPOYL"/>
    <property type="match status" value="2"/>
</dbReference>
<evidence type="ECO:0000256" key="1">
    <source>
        <dbReference type="ARBA" id="ARBA00001938"/>
    </source>
</evidence>
<feature type="region of interest" description="Disordered" evidence="13">
    <location>
        <begin position="217"/>
        <end position="267"/>
    </location>
</feature>
<dbReference type="PROSITE" id="PS50968">
    <property type="entry name" value="BIOTINYL_LIPOYL"/>
    <property type="match status" value="2"/>
</dbReference>
<dbReference type="CDD" id="cd06849">
    <property type="entry name" value="lipoyl_domain"/>
    <property type="match status" value="2"/>
</dbReference>
<reference evidence="17" key="1">
    <citation type="journal article" date="2019" name="Int. J. Syst. Evol. Microbiol.">
        <title>The Global Catalogue of Microorganisms (GCM) 10K type strain sequencing project: providing services to taxonomists for standard genome sequencing and annotation.</title>
        <authorList>
            <consortium name="The Broad Institute Genomics Platform"/>
            <consortium name="The Broad Institute Genome Sequencing Center for Infectious Disease"/>
            <person name="Wu L."/>
            <person name="Ma J."/>
        </authorList>
    </citation>
    <scope>NUCLEOTIDE SEQUENCE [LARGE SCALE GENOMIC DNA]</scope>
    <source>
        <strain evidence="17">JCM 17664</strain>
    </source>
</reference>
<dbReference type="InterPro" id="IPR003016">
    <property type="entry name" value="2-oxoA_DH_lipoyl-BS"/>
</dbReference>
<dbReference type="Pfam" id="PF00198">
    <property type="entry name" value="2-oxoacid_dh"/>
    <property type="match status" value="1"/>
</dbReference>
<evidence type="ECO:0000256" key="10">
    <source>
        <dbReference type="ARBA" id="ARBA00023315"/>
    </source>
</evidence>
<evidence type="ECO:0000256" key="8">
    <source>
        <dbReference type="ARBA" id="ARBA00022679"/>
    </source>
</evidence>
<keyword evidence="10 12" id="KW-0012">Acyltransferase</keyword>
<comment type="similarity">
    <text evidence="4 12">Belongs to the 2-oxoacid dehydrogenase family.</text>
</comment>
<dbReference type="Gene3D" id="3.30.559.10">
    <property type="entry name" value="Chloramphenicol acetyltransferase-like domain"/>
    <property type="match status" value="1"/>
</dbReference>
<evidence type="ECO:0000313" key="16">
    <source>
        <dbReference type="EMBL" id="GAA4303532.1"/>
    </source>
</evidence>
<dbReference type="Gene3D" id="2.40.50.100">
    <property type="match status" value="2"/>
</dbReference>
<comment type="cofactor">
    <cofactor evidence="1">
        <name>(R)-lipoate</name>
        <dbReference type="ChEBI" id="CHEBI:83088"/>
    </cofactor>
</comment>